<keyword evidence="11 13" id="KW-0472">Membrane</keyword>
<accession>A0ABS4BJK5</accession>
<dbReference type="PANTHER" id="PTHR30529:SF1">
    <property type="entry name" value="CYTOCHROME B561 HOMOLOG 2"/>
    <property type="match status" value="1"/>
</dbReference>
<evidence type="ECO:0000313" key="15">
    <source>
        <dbReference type="EMBL" id="MBP0616950.1"/>
    </source>
</evidence>
<keyword evidence="10" id="KW-0408">Iron</keyword>
<gene>
    <name evidence="15" type="ORF">J6595_15290</name>
</gene>
<dbReference type="Pfam" id="PF01292">
    <property type="entry name" value="Ni_hydr_CYTB"/>
    <property type="match status" value="1"/>
</dbReference>
<evidence type="ECO:0000256" key="3">
    <source>
        <dbReference type="ARBA" id="ARBA00022448"/>
    </source>
</evidence>
<feature type="transmembrane region" description="Helical" evidence="13">
    <location>
        <begin position="134"/>
        <end position="156"/>
    </location>
</feature>
<evidence type="ECO:0000313" key="16">
    <source>
        <dbReference type="Proteomes" id="UP000678276"/>
    </source>
</evidence>
<keyword evidence="16" id="KW-1185">Reference proteome</keyword>
<evidence type="ECO:0000256" key="10">
    <source>
        <dbReference type="ARBA" id="ARBA00023004"/>
    </source>
</evidence>
<evidence type="ECO:0000256" key="9">
    <source>
        <dbReference type="ARBA" id="ARBA00022989"/>
    </source>
</evidence>
<dbReference type="InterPro" id="IPR052168">
    <property type="entry name" value="Cytochrome_b561_oxidase"/>
</dbReference>
<organism evidence="15 16">
    <name type="scientific">Jiella mangrovi</name>
    <dbReference type="NCBI Taxonomy" id="2821407"/>
    <lineage>
        <taxon>Bacteria</taxon>
        <taxon>Pseudomonadati</taxon>
        <taxon>Pseudomonadota</taxon>
        <taxon>Alphaproteobacteria</taxon>
        <taxon>Hyphomicrobiales</taxon>
        <taxon>Aurantimonadaceae</taxon>
        <taxon>Jiella</taxon>
    </lineage>
</organism>
<dbReference type="InterPro" id="IPR016174">
    <property type="entry name" value="Di-haem_cyt_TM"/>
</dbReference>
<reference evidence="15 16" key="1">
    <citation type="submission" date="2021-04" db="EMBL/GenBank/DDBJ databases">
        <title>Whole genome sequence of Jiella sp. KSK16Y-1.</title>
        <authorList>
            <person name="Tuo L."/>
        </authorList>
    </citation>
    <scope>NUCLEOTIDE SEQUENCE [LARGE SCALE GENOMIC DNA]</scope>
    <source>
        <strain evidence="15 16">KSK16Y-1</strain>
    </source>
</reference>
<feature type="transmembrane region" description="Helical" evidence="13">
    <location>
        <begin position="12"/>
        <end position="31"/>
    </location>
</feature>
<comment type="caution">
    <text evidence="15">The sequence shown here is derived from an EMBL/GenBank/DDBJ whole genome shotgun (WGS) entry which is preliminary data.</text>
</comment>
<evidence type="ECO:0000256" key="13">
    <source>
        <dbReference type="SAM" id="Phobius"/>
    </source>
</evidence>
<keyword evidence="4" id="KW-1003">Cell membrane</keyword>
<keyword evidence="8" id="KW-0249">Electron transport</keyword>
<evidence type="ECO:0000256" key="11">
    <source>
        <dbReference type="ARBA" id="ARBA00023136"/>
    </source>
</evidence>
<sequence>MSLSAPRSQGWSTLSVVLHWTIVLLIIIQFIDHEWMSEMWRATRRATPIDATTETWGWVHIIAGTLVLVAALVRLWDRFSHGRPPYPEGEPSWASWIAKVTHALIYAILILMPIAGLVAWFGGIGAAGGIHELMWTPLLVLIALHVVGALTHQFWFKTGVLKRIFVPGTV</sequence>
<dbReference type="EMBL" id="JAGJCF010000011">
    <property type="protein sequence ID" value="MBP0616950.1"/>
    <property type="molecule type" value="Genomic_DNA"/>
</dbReference>
<comment type="similarity">
    <text evidence="12">Belongs to the cytochrome b561 family.</text>
</comment>
<evidence type="ECO:0000256" key="4">
    <source>
        <dbReference type="ARBA" id="ARBA00022475"/>
    </source>
</evidence>
<dbReference type="PANTHER" id="PTHR30529">
    <property type="entry name" value="CYTOCHROME B561"/>
    <property type="match status" value="1"/>
</dbReference>
<feature type="domain" description="Cytochrome b561 bacterial/Ni-hydrogenase" evidence="14">
    <location>
        <begin position="11"/>
        <end position="165"/>
    </location>
</feature>
<evidence type="ECO:0000256" key="8">
    <source>
        <dbReference type="ARBA" id="ARBA00022982"/>
    </source>
</evidence>
<keyword evidence="3" id="KW-0813">Transport</keyword>
<dbReference type="InterPro" id="IPR011577">
    <property type="entry name" value="Cyt_b561_bac/Ni-Hgenase"/>
</dbReference>
<evidence type="ECO:0000256" key="2">
    <source>
        <dbReference type="ARBA" id="ARBA00004651"/>
    </source>
</evidence>
<name>A0ABS4BJK5_9HYPH</name>
<evidence type="ECO:0000256" key="5">
    <source>
        <dbReference type="ARBA" id="ARBA00022617"/>
    </source>
</evidence>
<evidence type="ECO:0000256" key="1">
    <source>
        <dbReference type="ARBA" id="ARBA00001970"/>
    </source>
</evidence>
<comment type="cofactor">
    <cofactor evidence="1">
        <name>heme b</name>
        <dbReference type="ChEBI" id="CHEBI:60344"/>
    </cofactor>
</comment>
<keyword evidence="9 13" id="KW-1133">Transmembrane helix</keyword>
<evidence type="ECO:0000256" key="12">
    <source>
        <dbReference type="ARBA" id="ARBA00037975"/>
    </source>
</evidence>
<keyword evidence="7" id="KW-0479">Metal-binding</keyword>
<dbReference type="Proteomes" id="UP000678276">
    <property type="component" value="Unassembled WGS sequence"/>
</dbReference>
<keyword evidence="5" id="KW-0349">Heme</keyword>
<evidence type="ECO:0000256" key="7">
    <source>
        <dbReference type="ARBA" id="ARBA00022723"/>
    </source>
</evidence>
<evidence type="ECO:0000259" key="14">
    <source>
        <dbReference type="Pfam" id="PF01292"/>
    </source>
</evidence>
<protein>
    <submittedName>
        <fullName evidence="15">Cytochrome b/b6 domain-containing protein</fullName>
    </submittedName>
</protein>
<comment type="subcellular location">
    <subcellularLocation>
        <location evidence="2">Cell membrane</location>
        <topology evidence="2">Multi-pass membrane protein</topology>
    </subcellularLocation>
</comment>
<evidence type="ECO:0000256" key="6">
    <source>
        <dbReference type="ARBA" id="ARBA00022692"/>
    </source>
</evidence>
<dbReference type="SUPFAM" id="SSF81342">
    <property type="entry name" value="Transmembrane di-heme cytochromes"/>
    <property type="match status" value="1"/>
</dbReference>
<dbReference type="RefSeq" id="WP_209595436.1">
    <property type="nucleotide sequence ID" value="NZ_JAGJCF010000011.1"/>
</dbReference>
<feature type="transmembrane region" description="Helical" evidence="13">
    <location>
        <begin position="57"/>
        <end position="76"/>
    </location>
</feature>
<proteinExistence type="inferred from homology"/>
<keyword evidence="6 13" id="KW-0812">Transmembrane</keyword>
<feature type="transmembrane region" description="Helical" evidence="13">
    <location>
        <begin position="103"/>
        <end position="122"/>
    </location>
</feature>